<dbReference type="EMBL" id="FR695873">
    <property type="protein sequence ID" value="CBX29920.1"/>
    <property type="molecule type" value="Genomic_DNA"/>
</dbReference>
<dbReference type="AlphaFoldDB" id="E1YH76"/>
<comment type="similarity">
    <text evidence="1">Belongs to the phD/YefM antitoxin family.</text>
</comment>
<reference evidence="2" key="1">
    <citation type="journal article" date="2011" name="Environ. Microbiol.">
        <title>Genomic insights into the metabolic potential of the polycyclic aromatic hydrocarbon degrading sulfate-reducing Deltaproteobacterium N47.</title>
        <authorList>
            <person name="Bergmann F."/>
            <person name="Selesi D."/>
            <person name="Weinmaier T."/>
            <person name="Tischler P."/>
            <person name="Rattei T."/>
            <person name="Meckenstock R.U."/>
        </authorList>
    </citation>
    <scope>NUCLEOTIDE SEQUENCE</scope>
</reference>
<organism evidence="2">
    <name type="scientific">uncultured Desulfobacterium sp</name>
    <dbReference type="NCBI Taxonomy" id="201089"/>
    <lineage>
        <taxon>Bacteria</taxon>
        <taxon>Pseudomonadati</taxon>
        <taxon>Thermodesulfobacteriota</taxon>
        <taxon>Desulfobacteria</taxon>
        <taxon>Desulfobacterales</taxon>
        <taxon>Desulfobacteriaceae</taxon>
        <taxon>Desulfobacterium</taxon>
        <taxon>environmental samples</taxon>
    </lineage>
</organism>
<dbReference type="InterPro" id="IPR036165">
    <property type="entry name" value="YefM-like_sf"/>
</dbReference>
<name>E1YH76_9BACT</name>
<dbReference type="Gene3D" id="3.40.1620.10">
    <property type="entry name" value="YefM-like domain"/>
    <property type="match status" value="1"/>
</dbReference>
<sequence length="76" mass="8365">MITVNINDAQTQLPKLLSLVSEGNEIIISANDKPLAKIVPFSLSPKKRTAGLNKGKMHASDDFDDPLPDEFWTISK</sequence>
<gene>
    <name evidence="2" type="ORF">N47_F16150</name>
</gene>
<evidence type="ECO:0000313" key="2">
    <source>
        <dbReference type="EMBL" id="CBX29920.1"/>
    </source>
</evidence>
<accession>E1YH76</accession>
<dbReference type="SUPFAM" id="SSF143120">
    <property type="entry name" value="YefM-like"/>
    <property type="match status" value="1"/>
</dbReference>
<protein>
    <submittedName>
        <fullName evidence="2">Uncharacterized protein</fullName>
    </submittedName>
</protein>
<proteinExistence type="inferred from homology"/>
<evidence type="ECO:0000256" key="1">
    <source>
        <dbReference type="ARBA" id="ARBA00009981"/>
    </source>
</evidence>